<protein>
    <submittedName>
        <fullName evidence="3">Uncharacterized protein</fullName>
    </submittedName>
</protein>
<gene>
    <name evidence="3" type="ORF">PAUS00366_LOCUS15966</name>
</gene>
<dbReference type="AlphaFoldDB" id="A0A7S4EMS4"/>
<feature type="chain" id="PRO_5031192612" evidence="2">
    <location>
        <begin position="25"/>
        <end position="389"/>
    </location>
</feature>
<feature type="region of interest" description="Disordered" evidence="1">
    <location>
        <begin position="332"/>
        <end position="372"/>
    </location>
</feature>
<evidence type="ECO:0000313" key="3">
    <source>
        <dbReference type="EMBL" id="CAE0723210.1"/>
    </source>
</evidence>
<evidence type="ECO:0000256" key="1">
    <source>
        <dbReference type="SAM" id="MobiDB-lite"/>
    </source>
</evidence>
<name>A0A7S4EMS4_9STRA</name>
<keyword evidence="2" id="KW-0732">Signal</keyword>
<feature type="compositionally biased region" description="Pro residues" evidence="1">
    <location>
        <begin position="337"/>
        <end position="349"/>
    </location>
</feature>
<feature type="signal peptide" evidence="2">
    <location>
        <begin position="1"/>
        <end position="24"/>
    </location>
</feature>
<proteinExistence type="predicted"/>
<dbReference type="EMBL" id="HBIX01023007">
    <property type="protein sequence ID" value="CAE0723210.1"/>
    <property type="molecule type" value="Transcribed_RNA"/>
</dbReference>
<organism evidence="3">
    <name type="scientific">Pseudo-nitzschia australis</name>
    <dbReference type="NCBI Taxonomy" id="44445"/>
    <lineage>
        <taxon>Eukaryota</taxon>
        <taxon>Sar</taxon>
        <taxon>Stramenopiles</taxon>
        <taxon>Ochrophyta</taxon>
        <taxon>Bacillariophyta</taxon>
        <taxon>Bacillariophyceae</taxon>
        <taxon>Bacillariophycidae</taxon>
        <taxon>Bacillariales</taxon>
        <taxon>Bacillariaceae</taxon>
        <taxon>Pseudo-nitzschia</taxon>
    </lineage>
</organism>
<reference evidence="3" key="1">
    <citation type="submission" date="2021-01" db="EMBL/GenBank/DDBJ databases">
        <authorList>
            <person name="Corre E."/>
            <person name="Pelletier E."/>
            <person name="Niang G."/>
            <person name="Scheremetjew M."/>
            <person name="Finn R."/>
            <person name="Kale V."/>
            <person name="Holt S."/>
            <person name="Cochrane G."/>
            <person name="Meng A."/>
            <person name="Brown T."/>
            <person name="Cohen L."/>
        </authorList>
    </citation>
    <scope>NUCLEOTIDE SEQUENCE</scope>
    <source>
        <strain evidence="3">10249 10 AB</strain>
    </source>
</reference>
<sequence>MMLSFATKSLVLGLIAGIAPAANAQTCSIVIPEMTEVMEIAFPTWNVDANNNRIEGGGKWNPYYLTKRWNGLDPKLGGYPTPIDTRYPFEFAAPFNGQPGAGSPHHCPKGTTNDTPVQSCPKLITDNDDGEYGIGHVPPPIALAVVRNAVKDCVDESEFESWFDFESTTAPCDILPSVLATMIRNKYPRDPKTGAVKYPPPVIEGTFEYYELEFPSPQGPPHWCTDDFLASGQWVDYCPYVFEGPNAGKYRHPHLALSAVMQYIAHSINPDVCGVEWDARGYPKVPDTSIAWATMDSEEMGAQPVLPYNWPENGDNKKKDVPGLVSMVSVGDFKPTPLDPPKGPEPPKMGEPVDDMTETAPPTEDEASGSSSVSVFSAIASVVLGCVFF</sequence>
<feature type="compositionally biased region" description="Acidic residues" evidence="1">
    <location>
        <begin position="352"/>
        <end position="367"/>
    </location>
</feature>
<accession>A0A7S4EMS4</accession>
<evidence type="ECO:0000256" key="2">
    <source>
        <dbReference type="SAM" id="SignalP"/>
    </source>
</evidence>